<evidence type="ECO:0008006" key="2">
    <source>
        <dbReference type="Google" id="ProtNLM"/>
    </source>
</evidence>
<evidence type="ECO:0000313" key="1">
    <source>
        <dbReference type="EMBL" id="WNZ26163.1"/>
    </source>
</evidence>
<dbReference type="AlphaFoldDB" id="A0AA97ARY9"/>
<reference evidence="1" key="1">
    <citation type="submission" date="2020-05" db="EMBL/GenBank/DDBJ databases">
        <authorList>
            <person name="Zhu T."/>
            <person name="Keshari N."/>
            <person name="Lu X."/>
        </authorList>
    </citation>
    <scope>NUCLEOTIDE SEQUENCE</scope>
    <source>
        <strain evidence="1">NK1-12</strain>
    </source>
</reference>
<name>A0AA97ARY9_9CYAN</name>
<dbReference type="RefSeq" id="WP_316432384.1">
    <property type="nucleotide sequence ID" value="NZ_CP053586.1"/>
</dbReference>
<accession>A0AA97ARY9</accession>
<proteinExistence type="predicted"/>
<sequence>MLIIHLAASHIVIWLVKQWFSQRSYIGQSGAYPNSMGACQSTHYFELYVLGHPLTQLLIEIPDGICINGEIAITYSLFDSIPQRMDVTSAITFDYATICFPQPIPPGAMMLVSLQKVRSAERSSQTWLYPIYGRNDAMPFTFLGVARIRCW</sequence>
<organism evidence="1">
    <name type="scientific">Leptolyngbya sp. NK1-12</name>
    <dbReference type="NCBI Taxonomy" id="2547451"/>
    <lineage>
        <taxon>Bacteria</taxon>
        <taxon>Bacillati</taxon>
        <taxon>Cyanobacteriota</taxon>
        <taxon>Cyanophyceae</taxon>
        <taxon>Leptolyngbyales</taxon>
        <taxon>Leptolyngbyaceae</taxon>
        <taxon>Leptolyngbya group</taxon>
        <taxon>Leptolyngbya</taxon>
    </lineage>
</organism>
<gene>
    <name evidence="1" type="ORF">HJG54_27300</name>
</gene>
<dbReference type="EMBL" id="CP053586">
    <property type="protein sequence ID" value="WNZ26163.1"/>
    <property type="molecule type" value="Genomic_DNA"/>
</dbReference>
<protein>
    <recommendedName>
        <fullName evidence="2">DUF2808 domain-containing protein</fullName>
    </recommendedName>
</protein>